<dbReference type="SUPFAM" id="SSF89447">
    <property type="entry name" value="AbrB/MazE/MraZ-like"/>
    <property type="match status" value="1"/>
</dbReference>
<dbReference type="SMART" id="SM00966">
    <property type="entry name" value="SpoVT_AbrB"/>
    <property type="match status" value="1"/>
</dbReference>
<dbReference type="EMBL" id="MFJA01000073">
    <property type="protein sequence ID" value="OGG02155.1"/>
    <property type="molecule type" value="Genomic_DNA"/>
</dbReference>
<dbReference type="PROSITE" id="PS51740">
    <property type="entry name" value="SPOVT_ABRB"/>
    <property type="match status" value="1"/>
</dbReference>
<dbReference type="AlphaFoldDB" id="A0A1F5YPX0"/>
<evidence type="ECO:0000313" key="4">
    <source>
        <dbReference type="Proteomes" id="UP000176665"/>
    </source>
</evidence>
<dbReference type="Gene3D" id="2.10.260.10">
    <property type="match status" value="1"/>
</dbReference>
<organism evidence="3 4">
    <name type="scientific">Candidatus Gottesmanbacteria bacterium RBG_16_37_8</name>
    <dbReference type="NCBI Taxonomy" id="1798371"/>
    <lineage>
        <taxon>Bacteria</taxon>
        <taxon>Candidatus Gottesmaniibacteriota</taxon>
    </lineage>
</organism>
<keyword evidence="1" id="KW-0238">DNA-binding</keyword>
<comment type="caution">
    <text evidence="3">The sequence shown here is derived from an EMBL/GenBank/DDBJ whole genome shotgun (WGS) entry which is preliminary data.</text>
</comment>
<dbReference type="STRING" id="1798371.A2W14_06515"/>
<dbReference type="GO" id="GO:0003677">
    <property type="term" value="F:DNA binding"/>
    <property type="evidence" value="ECO:0007669"/>
    <property type="project" value="UniProtKB-UniRule"/>
</dbReference>
<name>A0A1F5YPX0_9BACT</name>
<evidence type="ECO:0000256" key="1">
    <source>
        <dbReference type="PROSITE-ProRule" id="PRU01076"/>
    </source>
</evidence>
<dbReference type="Proteomes" id="UP000176665">
    <property type="component" value="Unassembled WGS sequence"/>
</dbReference>
<dbReference type="InterPro" id="IPR037914">
    <property type="entry name" value="SpoVT-AbrB_sf"/>
</dbReference>
<evidence type="ECO:0000259" key="2">
    <source>
        <dbReference type="PROSITE" id="PS51740"/>
    </source>
</evidence>
<dbReference type="NCBIfam" id="TIGR01439">
    <property type="entry name" value="lp_hng_hel_AbrB"/>
    <property type="match status" value="1"/>
</dbReference>
<gene>
    <name evidence="3" type="ORF">A2W14_06515</name>
</gene>
<evidence type="ECO:0000313" key="3">
    <source>
        <dbReference type="EMBL" id="OGG02155.1"/>
    </source>
</evidence>
<proteinExistence type="predicted"/>
<protein>
    <recommendedName>
        <fullName evidence="2">SpoVT-AbrB domain-containing protein</fullName>
    </recommendedName>
</protein>
<feature type="domain" description="SpoVT-AbrB" evidence="2">
    <location>
        <begin position="2"/>
        <end position="47"/>
    </location>
</feature>
<dbReference type="InterPro" id="IPR007159">
    <property type="entry name" value="SpoVT-AbrB_dom"/>
</dbReference>
<accession>A0A1F5YPX0</accession>
<sequence>MIHYVTITSQGQISIPVEIRRQFSLDKRKKAMVEVVGDKIIITPEREIDELMGIFKTDKKIPFRKARQAFEEALARGEA</sequence>
<reference evidence="3 4" key="1">
    <citation type="journal article" date="2016" name="Nat. Commun.">
        <title>Thousands of microbial genomes shed light on interconnected biogeochemical processes in an aquifer system.</title>
        <authorList>
            <person name="Anantharaman K."/>
            <person name="Brown C.T."/>
            <person name="Hug L.A."/>
            <person name="Sharon I."/>
            <person name="Castelle C.J."/>
            <person name="Probst A.J."/>
            <person name="Thomas B.C."/>
            <person name="Singh A."/>
            <person name="Wilkins M.J."/>
            <person name="Karaoz U."/>
            <person name="Brodie E.L."/>
            <person name="Williams K.H."/>
            <person name="Hubbard S.S."/>
            <person name="Banfield J.F."/>
        </authorList>
    </citation>
    <scope>NUCLEOTIDE SEQUENCE [LARGE SCALE GENOMIC DNA]</scope>
</reference>